<sequence>SQVDFAKRQNERMLEIYAERCKNGEFFKGQQRRTIIDYIRKKLQEKTDWILTAEEAIHYGFADEIYNG</sequence>
<dbReference type="AlphaFoldDB" id="X1JIR5"/>
<reference evidence="1" key="1">
    <citation type="journal article" date="2014" name="Front. Microbiol.">
        <title>High frequency of phylogenetically diverse reductive dehalogenase-homologous genes in deep subseafloor sedimentary metagenomes.</title>
        <authorList>
            <person name="Kawai M."/>
            <person name="Futagami T."/>
            <person name="Toyoda A."/>
            <person name="Takaki Y."/>
            <person name="Nishi S."/>
            <person name="Hori S."/>
            <person name="Arai W."/>
            <person name="Tsubouchi T."/>
            <person name="Morono Y."/>
            <person name="Uchiyama I."/>
            <person name="Ito T."/>
            <person name="Fujiyama A."/>
            <person name="Inagaki F."/>
            <person name="Takami H."/>
        </authorList>
    </citation>
    <scope>NUCLEOTIDE SEQUENCE</scope>
    <source>
        <strain evidence="1">Expedition CK06-06</strain>
    </source>
</reference>
<evidence type="ECO:0000313" key="1">
    <source>
        <dbReference type="EMBL" id="GAH69628.1"/>
    </source>
</evidence>
<dbReference type="EMBL" id="BARU01028354">
    <property type="protein sequence ID" value="GAH69628.1"/>
    <property type="molecule type" value="Genomic_DNA"/>
</dbReference>
<dbReference type="Gene3D" id="3.90.226.10">
    <property type="entry name" value="2-enoyl-CoA Hydratase, Chain A, domain 1"/>
    <property type="match status" value="1"/>
</dbReference>
<organism evidence="1">
    <name type="scientific">marine sediment metagenome</name>
    <dbReference type="NCBI Taxonomy" id="412755"/>
    <lineage>
        <taxon>unclassified sequences</taxon>
        <taxon>metagenomes</taxon>
        <taxon>ecological metagenomes</taxon>
    </lineage>
</organism>
<protein>
    <recommendedName>
        <fullName evidence="2">ATP-dependent Clp protease proteolytic subunit</fullName>
    </recommendedName>
</protein>
<dbReference type="SUPFAM" id="SSF52096">
    <property type="entry name" value="ClpP/crotonase"/>
    <property type="match status" value="1"/>
</dbReference>
<proteinExistence type="predicted"/>
<evidence type="ECO:0008006" key="2">
    <source>
        <dbReference type="Google" id="ProtNLM"/>
    </source>
</evidence>
<comment type="caution">
    <text evidence="1">The sequence shown here is derived from an EMBL/GenBank/DDBJ whole genome shotgun (WGS) entry which is preliminary data.</text>
</comment>
<gene>
    <name evidence="1" type="ORF">S03H2_45263</name>
</gene>
<dbReference type="InterPro" id="IPR029045">
    <property type="entry name" value="ClpP/crotonase-like_dom_sf"/>
</dbReference>
<accession>X1JIR5</accession>
<feature type="non-terminal residue" evidence="1">
    <location>
        <position position="1"/>
    </location>
</feature>
<name>X1JIR5_9ZZZZ</name>